<evidence type="ECO:0000313" key="3">
    <source>
        <dbReference type="Proteomes" id="UP000676967"/>
    </source>
</evidence>
<feature type="compositionally biased region" description="Acidic residues" evidence="1">
    <location>
        <begin position="52"/>
        <end position="63"/>
    </location>
</feature>
<organism evidence="2 3">
    <name type="scientific">Actinoplanes ianthinogenes</name>
    <dbReference type="NCBI Taxonomy" id="122358"/>
    <lineage>
        <taxon>Bacteria</taxon>
        <taxon>Bacillati</taxon>
        <taxon>Actinomycetota</taxon>
        <taxon>Actinomycetes</taxon>
        <taxon>Micromonosporales</taxon>
        <taxon>Micromonosporaceae</taxon>
        <taxon>Actinoplanes</taxon>
    </lineage>
</organism>
<sequence length="63" mass="6137">MKNDGMGMWRPGRALVAGVVAVVVGLGLSGCPSSSGSEPVCAQPTAGSADGGECDDVDTVTGR</sequence>
<accession>A0ABM7M294</accession>
<protein>
    <submittedName>
        <fullName evidence="2">Uncharacterized protein</fullName>
    </submittedName>
</protein>
<feature type="region of interest" description="Disordered" evidence="1">
    <location>
        <begin position="31"/>
        <end position="63"/>
    </location>
</feature>
<gene>
    <name evidence="2" type="ORF">Aiant_63800</name>
</gene>
<dbReference type="Proteomes" id="UP000676967">
    <property type="component" value="Chromosome"/>
</dbReference>
<reference evidence="2 3" key="1">
    <citation type="submission" date="2020-08" db="EMBL/GenBank/DDBJ databases">
        <title>Whole genome shotgun sequence of Actinoplanes ianthinogenes NBRC 13996.</title>
        <authorList>
            <person name="Komaki H."/>
            <person name="Tamura T."/>
        </authorList>
    </citation>
    <scope>NUCLEOTIDE SEQUENCE [LARGE SCALE GENOMIC DNA]</scope>
    <source>
        <strain evidence="2 3">NBRC 13996</strain>
    </source>
</reference>
<keyword evidence="3" id="KW-1185">Reference proteome</keyword>
<dbReference type="EMBL" id="AP023356">
    <property type="protein sequence ID" value="BCJ45723.1"/>
    <property type="molecule type" value="Genomic_DNA"/>
</dbReference>
<evidence type="ECO:0000313" key="2">
    <source>
        <dbReference type="EMBL" id="BCJ45723.1"/>
    </source>
</evidence>
<name>A0ABM7M294_9ACTN</name>
<feature type="compositionally biased region" description="Low complexity" evidence="1">
    <location>
        <begin position="31"/>
        <end position="41"/>
    </location>
</feature>
<evidence type="ECO:0000256" key="1">
    <source>
        <dbReference type="SAM" id="MobiDB-lite"/>
    </source>
</evidence>
<dbReference type="PROSITE" id="PS51257">
    <property type="entry name" value="PROKAR_LIPOPROTEIN"/>
    <property type="match status" value="1"/>
</dbReference>
<proteinExistence type="predicted"/>